<dbReference type="EMBL" id="KN822985">
    <property type="protein sequence ID" value="KIO29233.1"/>
    <property type="molecule type" value="Genomic_DNA"/>
</dbReference>
<evidence type="ECO:0000313" key="3">
    <source>
        <dbReference type="Proteomes" id="UP000054248"/>
    </source>
</evidence>
<dbReference type="Proteomes" id="UP000054248">
    <property type="component" value="Unassembled WGS sequence"/>
</dbReference>
<dbReference type="STRING" id="1051891.A0A0C3L5W9"/>
<feature type="compositionally biased region" description="Polar residues" evidence="1">
    <location>
        <begin position="29"/>
        <end position="38"/>
    </location>
</feature>
<feature type="compositionally biased region" description="Acidic residues" evidence="1">
    <location>
        <begin position="52"/>
        <end position="61"/>
    </location>
</feature>
<gene>
    <name evidence="2" type="ORF">M407DRAFT_21628</name>
</gene>
<feature type="region of interest" description="Disordered" evidence="1">
    <location>
        <begin position="1"/>
        <end position="72"/>
    </location>
</feature>
<protein>
    <submittedName>
        <fullName evidence="2">Uncharacterized protein</fullName>
    </submittedName>
</protein>
<feature type="compositionally biased region" description="Basic residues" evidence="1">
    <location>
        <begin position="1"/>
        <end position="12"/>
    </location>
</feature>
<reference evidence="3" key="2">
    <citation type="submission" date="2015-01" db="EMBL/GenBank/DDBJ databases">
        <title>Evolutionary Origins and Diversification of the Mycorrhizal Mutualists.</title>
        <authorList>
            <consortium name="DOE Joint Genome Institute"/>
            <consortium name="Mycorrhizal Genomics Consortium"/>
            <person name="Kohler A."/>
            <person name="Kuo A."/>
            <person name="Nagy L.G."/>
            <person name="Floudas D."/>
            <person name="Copeland A."/>
            <person name="Barry K.W."/>
            <person name="Cichocki N."/>
            <person name="Veneault-Fourrey C."/>
            <person name="LaButti K."/>
            <person name="Lindquist E.A."/>
            <person name="Lipzen A."/>
            <person name="Lundell T."/>
            <person name="Morin E."/>
            <person name="Murat C."/>
            <person name="Riley R."/>
            <person name="Ohm R."/>
            <person name="Sun H."/>
            <person name="Tunlid A."/>
            <person name="Henrissat B."/>
            <person name="Grigoriev I.V."/>
            <person name="Hibbett D.S."/>
            <person name="Martin F."/>
        </authorList>
    </citation>
    <scope>NUCLEOTIDE SEQUENCE [LARGE SCALE GENOMIC DNA]</scope>
    <source>
        <strain evidence="3">MUT 4182</strain>
    </source>
</reference>
<evidence type="ECO:0000313" key="2">
    <source>
        <dbReference type="EMBL" id="KIO29233.1"/>
    </source>
</evidence>
<accession>A0A0C3L5W9</accession>
<proteinExistence type="predicted"/>
<reference evidence="2 3" key="1">
    <citation type="submission" date="2014-04" db="EMBL/GenBank/DDBJ databases">
        <authorList>
            <consortium name="DOE Joint Genome Institute"/>
            <person name="Kuo A."/>
            <person name="Girlanda M."/>
            <person name="Perotto S."/>
            <person name="Kohler A."/>
            <person name="Nagy L.G."/>
            <person name="Floudas D."/>
            <person name="Copeland A."/>
            <person name="Barry K.W."/>
            <person name="Cichocki N."/>
            <person name="Veneault-Fourrey C."/>
            <person name="LaButti K."/>
            <person name="Lindquist E.A."/>
            <person name="Lipzen A."/>
            <person name="Lundell T."/>
            <person name="Morin E."/>
            <person name="Murat C."/>
            <person name="Sun H."/>
            <person name="Tunlid A."/>
            <person name="Henrissat B."/>
            <person name="Grigoriev I.V."/>
            <person name="Hibbett D.S."/>
            <person name="Martin F."/>
            <person name="Nordberg H.P."/>
            <person name="Cantor M.N."/>
            <person name="Hua S.X."/>
        </authorList>
    </citation>
    <scope>NUCLEOTIDE SEQUENCE [LARGE SCALE GENOMIC DNA]</scope>
    <source>
        <strain evidence="2 3">MUT 4182</strain>
    </source>
</reference>
<sequence length="258" mass="29312">MPPKSKARPSRRAKVDGSDDEDDQMHVAQPSSTKNRSAAANGRKKSRRAQSDDEEMDEEAGQDQSQAAGNQEEDDIVLFDPATFGDQPLDSAYAEKKIQSFMNDWSTVEGKLGDMVTILEGAAVAIEEHQEEDKGTVDKLDGSMRDLLDLRQELQAYQSVLARLRREAAQNDDITDIVDRYEKGMKEQLNSYRQQSARQKYGKIKDYIHFKEMIWSTTPMKLCHQSVRKLNERKAIQTRTAPTSRLAASRRISRVLYP</sequence>
<evidence type="ECO:0000256" key="1">
    <source>
        <dbReference type="SAM" id="MobiDB-lite"/>
    </source>
</evidence>
<name>A0A0C3L5W9_9AGAM</name>
<dbReference type="OrthoDB" id="26899at2759"/>
<dbReference type="HOGENOM" id="CLU_1078457_0_0_1"/>
<keyword evidence="3" id="KW-1185">Reference proteome</keyword>
<organism evidence="2 3">
    <name type="scientific">Tulasnella calospora MUT 4182</name>
    <dbReference type="NCBI Taxonomy" id="1051891"/>
    <lineage>
        <taxon>Eukaryota</taxon>
        <taxon>Fungi</taxon>
        <taxon>Dikarya</taxon>
        <taxon>Basidiomycota</taxon>
        <taxon>Agaricomycotina</taxon>
        <taxon>Agaricomycetes</taxon>
        <taxon>Cantharellales</taxon>
        <taxon>Tulasnellaceae</taxon>
        <taxon>Tulasnella</taxon>
    </lineage>
</organism>
<dbReference type="AlphaFoldDB" id="A0A0C3L5W9"/>